<dbReference type="RefSeq" id="WP_058232980.1">
    <property type="nucleotide sequence ID" value="NZ_FMYG01000006.1"/>
</dbReference>
<gene>
    <name evidence="1" type="ORF">SAMN05216418_2849</name>
</gene>
<sequence>MPVSIAEAKKNATDDVDVAVIDEFRKESTVIDSLIFDDVVNPAGGGATLTYGYRRLATQRSAGFRALNTEYTPEHVTTTPVTVNLAPLGGSFEVDRVIAKIGPAASGAVTLNLQQTVKATRTKFQDAVINGDVATDANGFDGLDKALTGSSTELGVGAVTDWSDFDTNARAEHRALDKIDEFLAALDGAPTIILGNASALARVRAAARRAGQYTKDPVEGLLGVNGRPIERETYGGVLFADPGNKPGTNNPIIPIATRTVGGSSVTGLTDLYAYRVGLDGFHGVSIVGGQLVQTWLPDFTSAGAVKKGEVELGPIAVALKATKAAAVLRNVKVR</sequence>
<accession>A0A1G6NTC6</accession>
<evidence type="ECO:0000313" key="1">
    <source>
        <dbReference type="EMBL" id="SDC71250.1"/>
    </source>
</evidence>
<organism evidence="1 2">
    <name type="scientific">Microbacterium enclense</name>
    <dbReference type="NCBI Taxonomy" id="993073"/>
    <lineage>
        <taxon>Bacteria</taxon>
        <taxon>Bacillati</taxon>
        <taxon>Actinomycetota</taxon>
        <taxon>Actinomycetes</taxon>
        <taxon>Micrococcales</taxon>
        <taxon>Microbacteriaceae</taxon>
        <taxon>Microbacterium</taxon>
    </lineage>
</organism>
<dbReference type="STRING" id="993073.AS029_12840"/>
<dbReference type="AlphaFoldDB" id="A0A1G6NTC6"/>
<evidence type="ECO:0000313" key="2">
    <source>
        <dbReference type="Proteomes" id="UP000183203"/>
    </source>
</evidence>
<dbReference type="InterPro" id="IPR048813">
    <property type="entry name" value="GP7-like"/>
</dbReference>
<evidence type="ECO:0008006" key="3">
    <source>
        <dbReference type="Google" id="ProtNLM"/>
    </source>
</evidence>
<name>A0A1G6NTC6_9MICO</name>
<dbReference type="NCBIfam" id="NF045672">
    <property type="entry name" value="MCP_gp7_epsi_15"/>
    <property type="match status" value="1"/>
</dbReference>
<protein>
    <recommendedName>
        <fullName evidence="3">Phage capsid protein</fullName>
    </recommendedName>
</protein>
<dbReference type="Proteomes" id="UP000183203">
    <property type="component" value="Unassembled WGS sequence"/>
</dbReference>
<reference evidence="1 2" key="1">
    <citation type="submission" date="2016-09" db="EMBL/GenBank/DDBJ databases">
        <authorList>
            <person name="Capua I."/>
            <person name="De Benedictis P."/>
            <person name="Joannis T."/>
            <person name="Lombin L.H."/>
            <person name="Cattoli G."/>
        </authorList>
    </citation>
    <scope>NUCLEOTIDE SEQUENCE [LARGE SCALE GENOMIC DNA]</scope>
    <source>
        <strain evidence="1 2">NIO-1002</strain>
    </source>
</reference>
<dbReference type="EMBL" id="FMYG01000006">
    <property type="protein sequence ID" value="SDC71250.1"/>
    <property type="molecule type" value="Genomic_DNA"/>
</dbReference>
<dbReference type="OrthoDB" id="3514784at2"/>
<proteinExistence type="predicted"/>